<evidence type="ECO:0000313" key="3">
    <source>
        <dbReference type="EMBL" id="ATE57485.1"/>
    </source>
</evidence>
<name>A0A290ZES2_9PSEU</name>
<evidence type="ECO:0000256" key="1">
    <source>
        <dbReference type="SAM" id="Phobius"/>
    </source>
</evidence>
<proteinExistence type="predicted"/>
<feature type="transmembrane region" description="Helical" evidence="1">
    <location>
        <begin position="20"/>
        <end position="42"/>
    </location>
</feature>
<keyword evidence="4" id="KW-1185">Reference proteome</keyword>
<organism evidence="3 4">
    <name type="scientific">Actinosynnema pretiosum</name>
    <dbReference type="NCBI Taxonomy" id="42197"/>
    <lineage>
        <taxon>Bacteria</taxon>
        <taxon>Bacillati</taxon>
        <taxon>Actinomycetota</taxon>
        <taxon>Actinomycetes</taxon>
        <taxon>Pseudonocardiales</taxon>
        <taxon>Pseudonocardiaceae</taxon>
        <taxon>Actinosynnema</taxon>
    </lineage>
</organism>
<dbReference type="Proteomes" id="UP000218505">
    <property type="component" value="Chromosome"/>
</dbReference>
<feature type="transmembrane region" description="Helical" evidence="1">
    <location>
        <begin position="48"/>
        <end position="69"/>
    </location>
</feature>
<dbReference type="EMBL" id="CP023445">
    <property type="protein sequence ID" value="ATE53634.1"/>
    <property type="molecule type" value="Genomic_DNA"/>
</dbReference>
<accession>A0A290ZES2</accession>
<dbReference type="AlphaFoldDB" id="A0A290ZES2"/>
<dbReference type="EMBL" id="CP023445">
    <property type="protein sequence ID" value="ATE57485.1"/>
    <property type="molecule type" value="Genomic_DNA"/>
</dbReference>
<keyword evidence="1" id="KW-1133">Transmembrane helix</keyword>
<reference evidence="3" key="1">
    <citation type="submission" date="2017-09" db="EMBL/GenBank/DDBJ databases">
        <title>Complete Genome Sequence of ansamitocin-producing Bacterium Actinosynnema pretiosum X47.</title>
        <authorList>
            <person name="Cao G."/>
            <person name="Zong G."/>
            <person name="Zhong C."/>
            <person name="Fu J."/>
        </authorList>
    </citation>
    <scope>NUCLEOTIDE SEQUENCE [LARGE SCALE GENOMIC DNA]</scope>
    <source>
        <strain evidence="3">X47</strain>
    </source>
</reference>
<keyword evidence="1" id="KW-0472">Membrane</keyword>
<protein>
    <submittedName>
        <fullName evidence="3">Uncharacterized protein</fullName>
    </submittedName>
</protein>
<gene>
    <name evidence="2" type="ORF">CNX65_10295</name>
    <name evidence="3" type="ORF">CNX65_32710</name>
</gene>
<evidence type="ECO:0000313" key="2">
    <source>
        <dbReference type="EMBL" id="ATE53634.1"/>
    </source>
</evidence>
<evidence type="ECO:0000313" key="4">
    <source>
        <dbReference type="Proteomes" id="UP000218505"/>
    </source>
</evidence>
<keyword evidence="1" id="KW-0812">Transmembrane</keyword>
<dbReference type="KEGG" id="apre:CNX65_32710"/>
<dbReference type="KEGG" id="apre:CNX65_10295"/>
<sequence length="92" mass="9607">MGGLMAMGCLGRMLSAPFVLVGSLLKLLFLPALVLVFVVLLAPEGWGLVVGVGLAGYLAGVITAFRAGARGMTRSLERSGIRFTGDERAGRR</sequence>